<feature type="transmembrane region" description="Helical" evidence="1">
    <location>
        <begin position="52"/>
        <end position="69"/>
    </location>
</feature>
<accession>A0A848J7E3</accession>
<dbReference type="Pfam" id="PF09990">
    <property type="entry name" value="DUF2231"/>
    <property type="match status" value="1"/>
</dbReference>
<feature type="domain" description="DUF2231" evidence="2">
    <location>
        <begin position="14"/>
        <end position="154"/>
    </location>
</feature>
<gene>
    <name evidence="3" type="ORF">HH304_18515</name>
</gene>
<keyword evidence="1" id="KW-0472">Membrane</keyword>
<feature type="transmembrane region" description="Helical" evidence="1">
    <location>
        <begin position="20"/>
        <end position="40"/>
    </location>
</feature>
<comment type="caution">
    <text evidence="3">The sequence shown here is derived from an EMBL/GenBank/DDBJ whole genome shotgun (WGS) entry which is preliminary data.</text>
</comment>
<feature type="transmembrane region" description="Helical" evidence="1">
    <location>
        <begin position="91"/>
        <end position="112"/>
    </location>
</feature>
<dbReference type="EMBL" id="JABBNU010000012">
    <property type="protein sequence ID" value="NMM50410.1"/>
    <property type="molecule type" value="Genomic_DNA"/>
</dbReference>
<dbReference type="InterPro" id="IPR019251">
    <property type="entry name" value="DUF2231_TM"/>
</dbReference>
<evidence type="ECO:0000259" key="2">
    <source>
        <dbReference type="Pfam" id="PF09990"/>
    </source>
</evidence>
<dbReference type="Proteomes" id="UP000559010">
    <property type="component" value="Unassembled WGS sequence"/>
</dbReference>
<evidence type="ECO:0000256" key="1">
    <source>
        <dbReference type="SAM" id="Phobius"/>
    </source>
</evidence>
<proteinExistence type="predicted"/>
<organism evidence="3 4">
    <name type="scientific">Marinigracilibium pacificum</name>
    <dbReference type="NCBI Taxonomy" id="2729599"/>
    <lineage>
        <taxon>Bacteria</taxon>
        <taxon>Pseudomonadati</taxon>
        <taxon>Bacteroidota</taxon>
        <taxon>Cytophagia</taxon>
        <taxon>Cytophagales</taxon>
        <taxon>Flammeovirgaceae</taxon>
        <taxon>Marinigracilibium</taxon>
    </lineage>
</organism>
<evidence type="ECO:0000313" key="3">
    <source>
        <dbReference type="EMBL" id="NMM50410.1"/>
    </source>
</evidence>
<evidence type="ECO:0000313" key="4">
    <source>
        <dbReference type="Proteomes" id="UP000559010"/>
    </source>
</evidence>
<sequence length="165" mass="18630">MNQVPGMWREELWHPMSVHFPIGIIFIGVLFAILSLFPFIKEKHSFVNPASRLLLIIGVPALWLVIWTGNEAYEIVGRTLCDPTVKDDHEYFGYLLGWVYTIGTALFIASYYFNRLPTIIFRSLGAILLMASLFLVGYVGHLGASLVYQQGAAVYHPDENCTGFE</sequence>
<keyword evidence="1" id="KW-1133">Transmembrane helix</keyword>
<keyword evidence="4" id="KW-1185">Reference proteome</keyword>
<name>A0A848J7E3_9BACT</name>
<feature type="transmembrane region" description="Helical" evidence="1">
    <location>
        <begin position="119"/>
        <end position="139"/>
    </location>
</feature>
<dbReference type="AlphaFoldDB" id="A0A848J7E3"/>
<dbReference type="RefSeq" id="WP_169684774.1">
    <property type="nucleotide sequence ID" value="NZ_JABBNU010000012.1"/>
</dbReference>
<reference evidence="3 4" key="1">
    <citation type="submission" date="2020-04" db="EMBL/GenBank/DDBJ databases">
        <title>Flammeovirgaceae bacterium KN852 isolated from deep sea.</title>
        <authorList>
            <person name="Zhang D.-C."/>
        </authorList>
    </citation>
    <scope>NUCLEOTIDE SEQUENCE [LARGE SCALE GENOMIC DNA]</scope>
    <source>
        <strain evidence="3 4">KN852</strain>
    </source>
</reference>
<protein>
    <recommendedName>
        <fullName evidence="2">DUF2231 domain-containing protein</fullName>
    </recommendedName>
</protein>
<keyword evidence="1" id="KW-0812">Transmembrane</keyword>